<dbReference type="SUPFAM" id="SSF47384">
    <property type="entry name" value="Homodimeric domain of signal transducing histidine kinase"/>
    <property type="match status" value="1"/>
</dbReference>
<dbReference type="EC" id="2.7.13.3" evidence="2"/>
<keyword evidence="8" id="KW-0808">Transferase</keyword>
<evidence type="ECO:0000313" key="9">
    <source>
        <dbReference type="Proteomes" id="UP000035268"/>
    </source>
</evidence>
<keyword evidence="8" id="KW-0418">Kinase</keyword>
<dbReference type="SUPFAM" id="SSF55874">
    <property type="entry name" value="ATPase domain of HSP90 chaperone/DNA topoisomerase II/histidine kinase"/>
    <property type="match status" value="1"/>
</dbReference>
<dbReference type="SMART" id="SM00388">
    <property type="entry name" value="HisKA"/>
    <property type="match status" value="1"/>
</dbReference>
<dbReference type="Pfam" id="PF02518">
    <property type="entry name" value="HATPase_c"/>
    <property type="match status" value="1"/>
</dbReference>
<dbReference type="Gene3D" id="3.40.50.2300">
    <property type="match status" value="1"/>
</dbReference>
<evidence type="ECO:0000256" key="2">
    <source>
        <dbReference type="ARBA" id="ARBA00012438"/>
    </source>
</evidence>
<evidence type="ECO:0000256" key="1">
    <source>
        <dbReference type="ARBA" id="ARBA00000085"/>
    </source>
</evidence>
<sequence length="398" mass="44272">MATGEPQGKVLVIDDEQGPRESLKMVLKGPYEVVTADHVDEGLRKFEEENPDLVILDIRMPGRNGIEALKEIRERDSEVAVIMLTGYGALETAQQAIRLGANDYLEKPFDINNIRKIVDTNVAHTRLNRRRNRAEHELESLTERLQSEIGVKDNMASLGVASAELVHDIRNPLTVVLGYVQLMMHQLGELSTGDSERDSQDLSEYLGAIEKNARYCAKLAEDWHMLGRGEHDSVEPVAIPGLLRDVVENAQAVDPEAAIRLEIESPEDDLTCRAAHIQLQRALQNIVNNSVQSLQGRDVRNVDIHCSRNGDGQIRIVIADTGCGIARETLEWIFEPFKTTKKGVQKGTGLGMFITKKVIDRHGGRIEFESEEGRGTTVTVLLPERPPDHMDEGKNADA</sequence>
<keyword evidence="5" id="KW-0175">Coiled coil</keyword>
<dbReference type="InterPro" id="IPR001789">
    <property type="entry name" value="Sig_transdc_resp-reg_receiver"/>
</dbReference>
<dbReference type="Gene3D" id="1.10.287.130">
    <property type="match status" value="1"/>
</dbReference>
<dbReference type="SUPFAM" id="SSF52172">
    <property type="entry name" value="CheY-like"/>
    <property type="match status" value="1"/>
</dbReference>
<evidence type="ECO:0000256" key="5">
    <source>
        <dbReference type="SAM" id="Coils"/>
    </source>
</evidence>
<feature type="modified residue" description="4-aspartylphosphate" evidence="4">
    <location>
        <position position="57"/>
    </location>
</feature>
<dbReference type="PRINTS" id="PR00344">
    <property type="entry name" value="BCTRLSENSOR"/>
</dbReference>
<dbReference type="Pfam" id="PF00072">
    <property type="entry name" value="Response_reg"/>
    <property type="match status" value="1"/>
</dbReference>
<dbReference type="InterPro" id="IPR011006">
    <property type="entry name" value="CheY-like_superfamily"/>
</dbReference>
<dbReference type="PROSITE" id="PS50109">
    <property type="entry name" value="HIS_KIN"/>
    <property type="match status" value="1"/>
</dbReference>
<dbReference type="STRING" id="1307763.L21SP4_02105"/>
<evidence type="ECO:0000259" key="7">
    <source>
        <dbReference type="PROSITE" id="PS50110"/>
    </source>
</evidence>
<gene>
    <name evidence="8" type="ORF">L21SP4_02105</name>
</gene>
<dbReference type="KEGG" id="vbl:L21SP4_02105"/>
<dbReference type="SMART" id="SM00387">
    <property type="entry name" value="HATPase_c"/>
    <property type="match status" value="1"/>
</dbReference>
<reference evidence="8 9" key="2">
    <citation type="journal article" date="2016" name="ISME J.">
        <title>Characterization of the first cultured representative of Verrucomicrobia subdivision 5 indicates the proposal of a novel phylum.</title>
        <authorList>
            <person name="Spring S."/>
            <person name="Bunk B."/>
            <person name="Sproer C."/>
            <person name="Schumann P."/>
            <person name="Rohde M."/>
            <person name="Tindall B.J."/>
            <person name="Klenk H.P."/>
        </authorList>
    </citation>
    <scope>NUCLEOTIDE SEQUENCE [LARGE SCALE GENOMIC DNA]</scope>
    <source>
        <strain evidence="8 9">L21-Fru-AB</strain>
    </source>
</reference>
<dbReference type="InterPro" id="IPR003661">
    <property type="entry name" value="HisK_dim/P_dom"/>
</dbReference>
<feature type="domain" description="Response regulatory" evidence="7">
    <location>
        <begin position="9"/>
        <end position="122"/>
    </location>
</feature>
<feature type="coiled-coil region" evidence="5">
    <location>
        <begin position="124"/>
        <end position="151"/>
    </location>
</feature>
<dbReference type="Gene3D" id="3.30.565.10">
    <property type="entry name" value="Histidine kinase-like ATPase, C-terminal domain"/>
    <property type="match status" value="1"/>
</dbReference>
<dbReference type="Pfam" id="PF00512">
    <property type="entry name" value="HisKA"/>
    <property type="match status" value="1"/>
</dbReference>
<dbReference type="CDD" id="cd00075">
    <property type="entry name" value="HATPase"/>
    <property type="match status" value="1"/>
</dbReference>
<dbReference type="EMBL" id="CP010904">
    <property type="protein sequence ID" value="AKJ65337.1"/>
    <property type="molecule type" value="Genomic_DNA"/>
</dbReference>
<name>A0A0G3EIV7_9BACT</name>
<evidence type="ECO:0000256" key="3">
    <source>
        <dbReference type="ARBA" id="ARBA00022553"/>
    </source>
</evidence>
<dbReference type="InterPro" id="IPR036890">
    <property type="entry name" value="HATPase_C_sf"/>
</dbReference>
<accession>A0A0G3EIV7</accession>
<keyword evidence="3 4" id="KW-0597">Phosphoprotein</keyword>
<dbReference type="PANTHER" id="PTHR43547">
    <property type="entry name" value="TWO-COMPONENT HISTIDINE KINASE"/>
    <property type="match status" value="1"/>
</dbReference>
<evidence type="ECO:0000256" key="4">
    <source>
        <dbReference type="PROSITE-ProRule" id="PRU00169"/>
    </source>
</evidence>
<dbReference type="InterPro" id="IPR036097">
    <property type="entry name" value="HisK_dim/P_sf"/>
</dbReference>
<dbReference type="PROSITE" id="PS50110">
    <property type="entry name" value="RESPONSE_REGULATORY"/>
    <property type="match status" value="1"/>
</dbReference>
<dbReference type="PANTHER" id="PTHR43547:SF2">
    <property type="entry name" value="HYBRID SIGNAL TRANSDUCTION HISTIDINE KINASE C"/>
    <property type="match status" value="1"/>
</dbReference>
<dbReference type="GO" id="GO:0000155">
    <property type="term" value="F:phosphorelay sensor kinase activity"/>
    <property type="evidence" value="ECO:0007669"/>
    <property type="project" value="InterPro"/>
</dbReference>
<dbReference type="AlphaFoldDB" id="A0A0G3EIV7"/>
<evidence type="ECO:0000259" key="6">
    <source>
        <dbReference type="PROSITE" id="PS50109"/>
    </source>
</evidence>
<dbReference type="RefSeq" id="WP_052882577.1">
    <property type="nucleotide sequence ID" value="NZ_CP010904.1"/>
</dbReference>
<dbReference type="CDD" id="cd00082">
    <property type="entry name" value="HisKA"/>
    <property type="match status" value="1"/>
</dbReference>
<reference evidence="9" key="1">
    <citation type="submission" date="2015-02" db="EMBL/GenBank/DDBJ databases">
        <title>Description and complete genome sequence of the first cultured representative of the subdivision 5 of the Verrucomicrobia phylum.</title>
        <authorList>
            <person name="Spring S."/>
            <person name="Bunk B."/>
            <person name="Sproer C."/>
            <person name="Klenk H.-P."/>
        </authorList>
    </citation>
    <scope>NUCLEOTIDE SEQUENCE [LARGE SCALE GENOMIC DNA]</scope>
    <source>
        <strain evidence="9">L21-Fru-AB</strain>
    </source>
</reference>
<dbReference type="OrthoDB" id="9799273at2"/>
<dbReference type="InterPro" id="IPR005467">
    <property type="entry name" value="His_kinase_dom"/>
</dbReference>
<comment type="catalytic activity">
    <reaction evidence="1">
        <text>ATP + protein L-histidine = ADP + protein N-phospho-L-histidine.</text>
        <dbReference type="EC" id="2.7.13.3"/>
    </reaction>
</comment>
<dbReference type="SMART" id="SM00448">
    <property type="entry name" value="REC"/>
    <property type="match status" value="1"/>
</dbReference>
<organism evidence="8 9">
    <name type="scientific">Kiritimatiella glycovorans</name>
    <dbReference type="NCBI Taxonomy" id="1307763"/>
    <lineage>
        <taxon>Bacteria</taxon>
        <taxon>Pseudomonadati</taxon>
        <taxon>Kiritimatiellota</taxon>
        <taxon>Kiritimatiellia</taxon>
        <taxon>Kiritimatiellales</taxon>
        <taxon>Kiritimatiellaceae</taxon>
        <taxon>Kiritimatiella</taxon>
    </lineage>
</organism>
<proteinExistence type="predicted"/>
<protein>
    <recommendedName>
        <fullName evidence="2">histidine kinase</fullName>
        <ecNumber evidence="2">2.7.13.3</ecNumber>
    </recommendedName>
</protein>
<dbReference type="InterPro" id="IPR004358">
    <property type="entry name" value="Sig_transdc_His_kin-like_C"/>
</dbReference>
<dbReference type="Proteomes" id="UP000035268">
    <property type="component" value="Chromosome"/>
</dbReference>
<evidence type="ECO:0000313" key="8">
    <source>
        <dbReference type="EMBL" id="AKJ65337.1"/>
    </source>
</evidence>
<keyword evidence="9" id="KW-1185">Reference proteome</keyword>
<dbReference type="InterPro" id="IPR003594">
    <property type="entry name" value="HATPase_dom"/>
</dbReference>
<feature type="domain" description="Histidine kinase" evidence="6">
    <location>
        <begin position="164"/>
        <end position="386"/>
    </location>
</feature>